<comment type="caution">
    <text evidence="3">The sequence shown here is derived from an EMBL/GenBank/DDBJ whole genome shotgun (WGS) entry which is preliminary data.</text>
</comment>
<dbReference type="Proteomes" id="UP000325105">
    <property type="component" value="Unassembled WGS sequence"/>
</dbReference>
<evidence type="ECO:0000313" key="3">
    <source>
        <dbReference type="EMBL" id="TYP96171.1"/>
    </source>
</evidence>
<dbReference type="InterPro" id="IPR045755">
    <property type="entry name" value="FtsL-like"/>
</dbReference>
<evidence type="ECO:0000313" key="4">
    <source>
        <dbReference type="Proteomes" id="UP000325105"/>
    </source>
</evidence>
<feature type="transmembrane region" description="Helical" evidence="2">
    <location>
        <begin position="62"/>
        <end position="82"/>
    </location>
</feature>
<evidence type="ECO:0000256" key="2">
    <source>
        <dbReference type="SAM" id="Phobius"/>
    </source>
</evidence>
<accession>A0A5S5DJU8</accession>
<name>A0A5S5DJU8_9SPHI</name>
<dbReference type="AlphaFoldDB" id="A0A5S5DJU8"/>
<keyword evidence="2" id="KW-0472">Membrane</keyword>
<reference evidence="3 4" key="1">
    <citation type="submission" date="2019-07" db="EMBL/GenBank/DDBJ databases">
        <title>Genomic Encyclopedia of Archaeal and Bacterial Type Strains, Phase II (KMG-II): from individual species to whole genera.</title>
        <authorList>
            <person name="Goeker M."/>
        </authorList>
    </citation>
    <scope>NUCLEOTIDE SEQUENCE [LARGE SCALE GENOMIC DNA]</scope>
    <source>
        <strain evidence="3 4">DSM 18850</strain>
    </source>
</reference>
<evidence type="ECO:0000256" key="1">
    <source>
        <dbReference type="SAM" id="Coils"/>
    </source>
</evidence>
<evidence type="ECO:0008006" key="5">
    <source>
        <dbReference type="Google" id="ProtNLM"/>
    </source>
</evidence>
<keyword evidence="4" id="KW-1185">Reference proteome</keyword>
<feature type="coiled-coil region" evidence="1">
    <location>
        <begin position="16"/>
        <end position="43"/>
    </location>
</feature>
<keyword evidence="2" id="KW-0812">Transmembrane</keyword>
<dbReference type="EMBL" id="VNHX01000007">
    <property type="protein sequence ID" value="TYP96171.1"/>
    <property type="molecule type" value="Genomic_DNA"/>
</dbReference>
<keyword evidence="1" id="KW-0175">Coiled coil</keyword>
<gene>
    <name evidence="3" type="ORF">BC792_10770</name>
</gene>
<keyword evidence="2" id="KW-1133">Transmembrane helix</keyword>
<protein>
    <recommendedName>
        <fullName evidence="5">Cell division protein FtsL</fullName>
    </recommendedName>
</protein>
<proteinExistence type="predicted"/>
<sequence length="150" mass="17421">MRSCAWLSGKLNFLVMSRNTIKNKELSEEIQEKMNESVEEKVEETQHFLRSFFSGRRLSSYLVARNLPFAAFIALLGLLYISNRHLAERTVRDIDRLGRDVKELSWDYKSLSAELMKLTTQTEIAKRADTLGLKERTEPPIKVEVVKQED</sequence>
<organism evidence="3 4">
    <name type="scientific">Sphingobacterium allocomposti</name>
    <dbReference type="NCBI Taxonomy" id="415956"/>
    <lineage>
        <taxon>Bacteria</taxon>
        <taxon>Pseudomonadati</taxon>
        <taxon>Bacteroidota</taxon>
        <taxon>Sphingobacteriia</taxon>
        <taxon>Sphingobacteriales</taxon>
        <taxon>Sphingobacteriaceae</taxon>
        <taxon>Sphingobacterium</taxon>
    </lineage>
</organism>
<dbReference type="Pfam" id="PF19579">
    <property type="entry name" value="FtsL_2"/>
    <property type="match status" value="1"/>
</dbReference>